<accession>A0A9W6QI46</accession>
<protein>
    <submittedName>
        <fullName evidence="1">Uncharacterized protein</fullName>
    </submittedName>
</protein>
<dbReference type="AlphaFoldDB" id="A0A9W6QI46"/>
<sequence>MRAGIAVLSLCRTAECSVCGDLVEGTVGSRGWGEGSDGRLVYDRNSPEHNDVCTVDGPELTKTSSPSCRSAAEYVKRRKGGCPGIMPGQPPFVLCHGILSVCR</sequence>
<dbReference type="EMBL" id="BSSA01000056">
    <property type="protein sequence ID" value="GLW75358.1"/>
    <property type="molecule type" value="Genomic_DNA"/>
</dbReference>
<proteinExistence type="predicted"/>
<gene>
    <name evidence="1" type="ORF">Kpho02_76550</name>
</gene>
<evidence type="ECO:0000313" key="1">
    <source>
        <dbReference type="EMBL" id="GLW75358.1"/>
    </source>
</evidence>
<dbReference type="Proteomes" id="UP001165041">
    <property type="component" value="Unassembled WGS sequence"/>
</dbReference>
<reference evidence="1" key="1">
    <citation type="submission" date="2023-02" db="EMBL/GenBank/DDBJ databases">
        <title>Kitasatospora phosalacinea NBRC 14627.</title>
        <authorList>
            <person name="Ichikawa N."/>
            <person name="Sato H."/>
            <person name="Tonouchi N."/>
        </authorList>
    </citation>
    <scope>NUCLEOTIDE SEQUENCE</scope>
    <source>
        <strain evidence="1">NBRC 14627</strain>
    </source>
</reference>
<organism evidence="1 2">
    <name type="scientific">Kitasatospora phosalacinea</name>
    <dbReference type="NCBI Taxonomy" id="2065"/>
    <lineage>
        <taxon>Bacteria</taxon>
        <taxon>Bacillati</taxon>
        <taxon>Actinomycetota</taxon>
        <taxon>Actinomycetes</taxon>
        <taxon>Kitasatosporales</taxon>
        <taxon>Streptomycetaceae</taxon>
        <taxon>Kitasatospora</taxon>
    </lineage>
</organism>
<comment type="caution">
    <text evidence="1">The sequence shown here is derived from an EMBL/GenBank/DDBJ whole genome shotgun (WGS) entry which is preliminary data.</text>
</comment>
<evidence type="ECO:0000313" key="2">
    <source>
        <dbReference type="Proteomes" id="UP001165041"/>
    </source>
</evidence>
<name>A0A9W6QI46_9ACTN</name>